<accession>A0A932GSD2</accession>
<evidence type="ECO:0000256" key="2">
    <source>
        <dbReference type="ARBA" id="ARBA00022723"/>
    </source>
</evidence>
<evidence type="ECO:0000256" key="4">
    <source>
        <dbReference type="ARBA" id="ARBA00023002"/>
    </source>
</evidence>
<evidence type="ECO:0000256" key="5">
    <source>
        <dbReference type="ARBA" id="ARBA00023004"/>
    </source>
</evidence>
<dbReference type="Pfam" id="PF01568">
    <property type="entry name" value="Molydop_binding"/>
    <property type="match status" value="1"/>
</dbReference>
<dbReference type="Gene3D" id="2.40.40.20">
    <property type="match status" value="1"/>
</dbReference>
<feature type="domain" description="4Fe-4S Mo/W bis-MGD-type" evidence="7">
    <location>
        <begin position="52"/>
        <end position="108"/>
    </location>
</feature>
<dbReference type="InterPro" id="IPR006311">
    <property type="entry name" value="TAT_signal"/>
</dbReference>
<sequence>MRERSGDGGMKPSRREFLKLGGLAVGSLSLATGPEGVFEIPIKEKLEPPHFDREVNGICPYCQTRCTTKVQLKGDRVVNVYGNQDNFWTGGSVCPKGQAMVELTYSPHRLLHPLIRDGQSWKRISYSQALDAVAAKITRIKQEHPEDYSHRLALFAPLWDCHEAELAAQMTLHMAGFPDICSPGDACIGNLSTALNMCLGEPTAPTTINELENAELVVLVGANVAVTYPIYVQWLRRAREKGARILYFDFRATPTTNQVDEQVILRPGTDGALFLGMIRVLIQENLYDRKFVKDHVNGFDELARSCREYTPEKVGEITWVPPETIVGMARMLAKSKGTIIWIGGAISRYTNAMQTVRAIVGLQAITGQLAGPGKGIIPFQGGKPPISKEFEEKLRAPDLPERLHVRKVVYNMNQGDVDLLLLSSSFRRYPDSNRVKKAIQKVRFVVYRGFFMDEEADLSHLIIPSTMGFESAGSMYGLQRQIVWREQAVESCGETVPDWRFYTDLGKRLLGESYPKIAQVDDIYELHRSYTPTWKGLTIERLKKNPTGISWPCPSEDHPGTLGTLYRDNRFHTPHGKVELLSKVLGPIRWTEPKGSPLENPNEEQKQRNNFPLIFTQGKVAHHWQHMTNWSDYMAQFSEGNVVQLNPATAREYGIQNGDWVHIETQVGKIKARVRLTEGILPGVVWTPSHLGSKSPFAGNRGENTNEITPNYWDKVAAQFNGFGCRLRKA</sequence>
<dbReference type="Proteomes" id="UP000741360">
    <property type="component" value="Unassembled WGS sequence"/>
</dbReference>
<evidence type="ECO:0000256" key="1">
    <source>
        <dbReference type="ARBA" id="ARBA00010312"/>
    </source>
</evidence>
<evidence type="ECO:0000256" key="6">
    <source>
        <dbReference type="ARBA" id="ARBA00023014"/>
    </source>
</evidence>
<dbReference type="SMART" id="SM00926">
    <property type="entry name" value="Molybdop_Fe4S4"/>
    <property type="match status" value="1"/>
</dbReference>
<keyword evidence="4" id="KW-0560">Oxidoreductase</keyword>
<organism evidence="8 9">
    <name type="scientific">Tectimicrobiota bacterium</name>
    <dbReference type="NCBI Taxonomy" id="2528274"/>
    <lineage>
        <taxon>Bacteria</taxon>
        <taxon>Pseudomonadati</taxon>
        <taxon>Nitrospinota/Tectimicrobiota group</taxon>
        <taxon>Candidatus Tectimicrobiota</taxon>
    </lineage>
</organism>
<dbReference type="GO" id="GO:0046872">
    <property type="term" value="F:metal ion binding"/>
    <property type="evidence" value="ECO:0007669"/>
    <property type="project" value="UniProtKB-KW"/>
</dbReference>
<keyword evidence="3" id="KW-0732">Signal</keyword>
<dbReference type="InterPro" id="IPR006963">
    <property type="entry name" value="Mopterin_OxRdtase_4Fe-4S_dom"/>
</dbReference>
<dbReference type="Gene3D" id="2.20.25.90">
    <property type="entry name" value="ADC-like domains"/>
    <property type="match status" value="1"/>
</dbReference>
<dbReference type="PROSITE" id="PS51669">
    <property type="entry name" value="4FE4S_MOW_BIS_MGD"/>
    <property type="match status" value="1"/>
</dbReference>
<dbReference type="Gene3D" id="3.40.50.740">
    <property type="match status" value="1"/>
</dbReference>
<dbReference type="Gene3D" id="3.40.228.10">
    <property type="entry name" value="Dimethylsulfoxide Reductase, domain 2"/>
    <property type="match status" value="1"/>
</dbReference>
<evidence type="ECO:0000259" key="7">
    <source>
        <dbReference type="PROSITE" id="PS51669"/>
    </source>
</evidence>
<keyword evidence="6" id="KW-0411">Iron-sulfur</keyword>
<dbReference type="SUPFAM" id="SSF50692">
    <property type="entry name" value="ADC-like"/>
    <property type="match status" value="1"/>
</dbReference>
<dbReference type="InterPro" id="IPR050612">
    <property type="entry name" value="Prok_Mopterin_Oxidored"/>
</dbReference>
<evidence type="ECO:0000313" key="9">
    <source>
        <dbReference type="Proteomes" id="UP000741360"/>
    </source>
</evidence>
<dbReference type="InterPro" id="IPR009010">
    <property type="entry name" value="Asp_de-COase-like_dom_sf"/>
</dbReference>
<evidence type="ECO:0000313" key="8">
    <source>
        <dbReference type="EMBL" id="MBI3016244.1"/>
    </source>
</evidence>
<dbReference type="GO" id="GO:0043546">
    <property type="term" value="F:molybdopterin cofactor binding"/>
    <property type="evidence" value="ECO:0007669"/>
    <property type="project" value="InterPro"/>
</dbReference>
<dbReference type="EMBL" id="JACPSX010000280">
    <property type="protein sequence ID" value="MBI3016244.1"/>
    <property type="molecule type" value="Genomic_DNA"/>
</dbReference>
<dbReference type="SUPFAM" id="SSF53706">
    <property type="entry name" value="Formate dehydrogenase/DMSO reductase, domains 1-3"/>
    <property type="match status" value="1"/>
</dbReference>
<dbReference type="AlphaFoldDB" id="A0A932GSD2"/>
<dbReference type="PANTHER" id="PTHR43742">
    <property type="entry name" value="TRIMETHYLAMINE-N-OXIDE REDUCTASE"/>
    <property type="match status" value="1"/>
</dbReference>
<comment type="caution">
    <text evidence="8">The sequence shown here is derived from an EMBL/GenBank/DDBJ whole genome shotgun (WGS) entry which is preliminary data.</text>
</comment>
<keyword evidence="5" id="KW-0408">Iron</keyword>
<gene>
    <name evidence="8" type="ORF">HYY65_14540</name>
</gene>
<dbReference type="PROSITE" id="PS51318">
    <property type="entry name" value="TAT"/>
    <property type="match status" value="1"/>
</dbReference>
<dbReference type="InterPro" id="IPR006657">
    <property type="entry name" value="MoPterin_dinucl-bd_dom"/>
</dbReference>
<dbReference type="Pfam" id="PF04879">
    <property type="entry name" value="Molybdop_Fe4S4"/>
    <property type="match status" value="1"/>
</dbReference>
<dbReference type="GO" id="GO:0051536">
    <property type="term" value="F:iron-sulfur cluster binding"/>
    <property type="evidence" value="ECO:0007669"/>
    <property type="project" value="UniProtKB-KW"/>
</dbReference>
<dbReference type="Pfam" id="PF00384">
    <property type="entry name" value="Molybdopterin"/>
    <property type="match status" value="1"/>
</dbReference>
<protein>
    <submittedName>
        <fullName evidence="8">Molybdopterin-dependent oxidoreductase</fullName>
    </submittedName>
</protein>
<proteinExistence type="inferred from homology"/>
<keyword evidence="2" id="KW-0479">Metal-binding</keyword>
<reference evidence="8" key="1">
    <citation type="submission" date="2020-07" db="EMBL/GenBank/DDBJ databases">
        <title>Huge and variable diversity of episymbiotic CPR bacteria and DPANN archaea in groundwater ecosystems.</title>
        <authorList>
            <person name="He C.Y."/>
            <person name="Keren R."/>
            <person name="Whittaker M."/>
            <person name="Farag I.F."/>
            <person name="Doudna J."/>
            <person name="Cate J.H.D."/>
            <person name="Banfield J.F."/>
        </authorList>
    </citation>
    <scope>NUCLEOTIDE SEQUENCE</scope>
    <source>
        <strain evidence="8">NC_groundwater_717_Ag_S-0.2um_59_8</strain>
    </source>
</reference>
<dbReference type="InterPro" id="IPR006656">
    <property type="entry name" value="Mopterin_OxRdtase"/>
</dbReference>
<dbReference type="PANTHER" id="PTHR43742:SF2">
    <property type="entry name" value="ASSIMILATORY NITRATE REDUCTASE CATALYTIC SUBUNIT"/>
    <property type="match status" value="1"/>
</dbReference>
<dbReference type="GO" id="GO:0016491">
    <property type="term" value="F:oxidoreductase activity"/>
    <property type="evidence" value="ECO:0007669"/>
    <property type="project" value="UniProtKB-KW"/>
</dbReference>
<name>A0A932GSD2_UNCTE</name>
<evidence type="ECO:0000256" key="3">
    <source>
        <dbReference type="ARBA" id="ARBA00022729"/>
    </source>
</evidence>
<comment type="similarity">
    <text evidence="1">Belongs to the prokaryotic molybdopterin-containing oxidoreductase family.</text>
</comment>